<dbReference type="GO" id="GO:0000428">
    <property type="term" value="C:DNA-directed RNA polymerase complex"/>
    <property type="evidence" value="ECO:0007669"/>
    <property type="project" value="UniProtKB-KW"/>
</dbReference>
<evidence type="ECO:0000256" key="1">
    <source>
        <dbReference type="ARBA" id="ARBA00004026"/>
    </source>
</evidence>
<dbReference type="Gene3D" id="2.40.50.150">
    <property type="match status" value="1"/>
</dbReference>
<dbReference type="PANTHER" id="PTHR20856">
    <property type="entry name" value="DNA-DIRECTED RNA POLYMERASE I SUBUNIT 2"/>
    <property type="match status" value="1"/>
</dbReference>
<evidence type="ECO:0000313" key="17">
    <source>
        <dbReference type="EMBL" id="AYC65056.1"/>
    </source>
</evidence>
<dbReference type="Pfam" id="PF04561">
    <property type="entry name" value="RNA_pol_Rpb2_2"/>
    <property type="match status" value="1"/>
</dbReference>
<dbReference type="InterPro" id="IPR007121">
    <property type="entry name" value="RNA_pol_bsu_CS"/>
</dbReference>
<gene>
    <name evidence="17" type="primary">rpoB</name>
</gene>
<comment type="function">
    <text evidence="1 11">DNA-dependent RNA polymerase catalyzes the transcription of DNA into RNA using the four ribonucleoside triphosphates as substrates.</text>
</comment>
<comment type="subunit">
    <text evidence="8 11">In plastids the minimal PEP RNA polymerase catalytic core is composed of four subunits: alpha, beta, beta', and beta''. When a (nuclear-encoded) sigma factor is associated with the core the holoenzyme is formed, which can initiate transcription.</text>
</comment>
<feature type="signal peptide" evidence="12">
    <location>
        <begin position="1"/>
        <end position="22"/>
    </location>
</feature>
<dbReference type="GO" id="GO:0003899">
    <property type="term" value="F:DNA-directed RNA polymerase activity"/>
    <property type="evidence" value="ECO:0007669"/>
    <property type="project" value="UniProtKB-EC"/>
</dbReference>
<dbReference type="RefSeq" id="YP_009519183.1">
    <property type="nucleotide sequence ID" value="NC_039523.1"/>
</dbReference>
<keyword evidence="5 11" id="KW-0808">Transferase</keyword>
<name>A0A386B027_9CHLO</name>
<proteinExistence type="inferred from homology"/>
<reference evidence="17" key="1">
    <citation type="submission" date="2018-07" db="EMBL/GenBank/DDBJ databases">
        <authorList>
            <person name="Quirk P.G."/>
            <person name="Krulwich T.A."/>
        </authorList>
    </citation>
    <scope>NUCLEOTIDE SEQUENCE</scope>
</reference>
<dbReference type="Gene3D" id="3.90.1110.10">
    <property type="entry name" value="RNA polymerase Rpb2, domain 2"/>
    <property type="match status" value="1"/>
</dbReference>
<evidence type="ECO:0000256" key="8">
    <source>
        <dbReference type="ARBA" id="ARBA00026088"/>
    </source>
</evidence>
<dbReference type="InterPro" id="IPR042107">
    <property type="entry name" value="DNA-dir_RNA_pol_bsu_ext_1_sf"/>
</dbReference>
<evidence type="ECO:0000256" key="3">
    <source>
        <dbReference type="ARBA" id="ARBA00006835"/>
    </source>
</evidence>
<feature type="chain" id="PRO_5017333074" description="DNA-directed RNA polymerase subunit beta" evidence="12">
    <location>
        <begin position="23"/>
        <end position="1089"/>
    </location>
</feature>
<dbReference type="Gene3D" id="2.30.150.10">
    <property type="entry name" value="DNA-directed RNA polymerase, beta subunit, external 1 domain"/>
    <property type="match status" value="1"/>
</dbReference>
<dbReference type="InterPro" id="IPR007120">
    <property type="entry name" value="DNA-dir_RNAP_su2_dom"/>
</dbReference>
<dbReference type="Gene3D" id="3.90.1100.10">
    <property type="match status" value="2"/>
</dbReference>
<evidence type="ECO:0000259" key="15">
    <source>
        <dbReference type="Pfam" id="PF04561"/>
    </source>
</evidence>
<keyword evidence="7 11" id="KW-0804">Transcription</keyword>
<dbReference type="CDD" id="cd00653">
    <property type="entry name" value="RNA_pol_B_RPB2"/>
    <property type="match status" value="1"/>
</dbReference>
<dbReference type="PROSITE" id="PS01166">
    <property type="entry name" value="RNA_POL_BETA"/>
    <property type="match status" value="1"/>
</dbReference>
<feature type="domain" description="RNA polymerase Rpb2" evidence="16">
    <location>
        <begin position="332"/>
        <end position="399"/>
    </location>
</feature>
<evidence type="ECO:0000259" key="13">
    <source>
        <dbReference type="Pfam" id="PF00562"/>
    </source>
</evidence>
<evidence type="ECO:0000256" key="11">
    <source>
        <dbReference type="RuleBase" id="RU363031"/>
    </source>
</evidence>
<keyword evidence="17" id="KW-0934">Plastid</keyword>
<feature type="domain" description="RNA polymerase Rpb2" evidence="15">
    <location>
        <begin position="201"/>
        <end position="259"/>
    </location>
</feature>
<dbReference type="InterPro" id="IPR014724">
    <property type="entry name" value="RNA_pol_RPB2_OB-fold"/>
</dbReference>
<organism evidence="17">
    <name type="scientific">Caulerpa verticillata</name>
    <dbReference type="NCBI Taxonomy" id="177082"/>
    <lineage>
        <taxon>Eukaryota</taxon>
        <taxon>Viridiplantae</taxon>
        <taxon>Chlorophyta</taxon>
        <taxon>core chlorophytes</taxon>
        <taxon>Ulvophyceae</taxon>
        <taxon>TCBD clade</taxon>
        <taxon>Bryopsidales</taxon>
        <taxon>Halimedineae</taxon>
        <taxon>Caulerpaceae</taxon>
        <taxon>Caulerpa</taxon>
    </lineage>
</organism>
<evidence type="ECO:0000256" key="5">
    <source>
        <dbReference type="ARBA" id="ARBA00022679"/>
    </source>
</evidence>
<dbReference type="EMBL" id="MH591106">
    <property type="protein sequence ID" value="AYC65056.1"/>
    <property type="molecule type" value="Genomic_DNA"/>
</dbReference>
<dbReference type="Pfam" id="PF04560">
    <property type="entry name" value="RNA_pol_Rpb2_7"/>
    <property type="match status" value="1"/>
</dbReference>
<dbReference type="Pfam" id="PF04565">
    <property type="entry name" value="RNA_pol_Rpb2_3"/>
    <property type="match status" value="1"/>
</dbReference>
<keyword evidence="17" id="KW-0150">Chloroplast</keyword>
<dbReference type="AlphaFoldDB" id="A0A386B027"/>
<reference evidence="17" key="2">
    <citation type="journal article" date="2019" name="Mol. Phylogenet. Evol.">
        <title>Reassessment of the classification of bryopsidales (chlorophyta) based on chloroplast phylogenomic analyses.</title>
        <authorList>
            <person name="Cremen M.C."/>
            <person name="Leliaert F."/>
            <person name="West J."/>
            <person name="Lam D.W."/>
            <person name="Shimada S."/>
            <person name="Lopez-Bautista J.M."/>
            <person name="Verbruggen H."/>
        </authorList>
    </citation>
    <scope>NUCLEOTIDE SEQUENCE</scope>
</reference>
<dbReference type="InterPro" id="IPR007645">
    <property type="entry name" value="RNA_pol_Rpb2_3"/>
</dbReference>
<dbReference type="Pfam" id="PF00562">
    <property type="entry name" value="RNA_pol_Rpb2_6"/>
    <property type="match status" value="1"/>
</dbReference>
<keyword evidence="12" id="KW-0732">Signal</keyword>
<dbReference type="InterPro" id="IPR015712">
    <property type="entry name" value="DNA-dir_RNA_pol_su2"/>
</dbReference>
<dbReference type="EC" id="2.7.7.6" evidence="11"/>
<feature type="domain" description="RNA polymerase Rpb2" evidence="14">
    <location>
        <begin position="1014"/>
        <end position="1087"/>
    </location>
</feature>
<dbReference type="InterPro" id="IPR007641">
    <property type="entry name" value="RNA_pol_Rpb2_7"/>
</dbReference>
<geneLocation type="chloroplast" evidence="17"/>
<keyword evidence="4 11" id="KW-0240">DNA-directed RNA polymerase</keyword>
<dbReference type="GO" id="GO:0006351">
    <property type="term" value="P:DNA-templated transcription"/>
    <property type="evidence" value="ECO:0007669"/>
    <property type="project" value="InterPro"/>
</dbReference>
<evidence type="ECO:0000256" key="12">
    <source>
        <dbReference type="SAM" id="SignalP"/>
    </source>
</evidence>
<dbReference type="Gene3D" id="2.40.50.100">
    <property type="match status" value="1"/>
</dbReference>
<accession>A0A386B027</accession>
<evidence type="ECO:0000256" key="4">
    <source>
        <dbReference type="ARBA" id="ARBA00022478"/>
    </source>
</evidence>
<dbReference type="GO" id="GO:0003677">
    <property type="term" value="F:DNA binding"/>
    <property type="evidence" value="ECO:0007669"/>
    <property type="project" value="InterPro"/>
</dbReference>
<comment type="similarity">
    <text evidence="3 10">Belongs to the RNA polymerase beta chain family.</text>
</comment>
<dbReference type="Gene3D" id="2.40.270.10">
    <property type="entry name" value="DNA-directed RNA polymerase, subunit 2, domain 6"/>
    <property type="match status" value="2"/>
</dbReference>
<comment type="catalytic activity">
    <reaction evidence="9 11">
        <text>RNA(n) + a ribonucleoside 5'-triphosphate = RNA(n+1) + diphosphate</text>
        <dbReference type="Rhea" id="RHEA:21248"/>
        <dbReference type="Rhea" id="RHEA-COMP:14527"/>
        <dbReference type="Rhea" id="RHEA-COMP:17342"/>
        <dbReference type="ChEBI" id="CHEBI:33019"/>
        <dbReference type="ChEBI" id="CHEBI:61557"/>
        <dbReference type="ChEBI" id="CHEBI:140395"/>
        <dbReference type="EC" id="2.7.7.6"/>
    </reaction>
</comment>
<feature type="domain" description="DNA-directed RNA polymerase subunit 2 hybrid-binding" evidence="13">
    <location>
        <begin position="598"/>
        <end position="1012"/>
    </location>
</feature>
<evidence type="ECO:0000256" key="10">
    <source>
        <dbReference type="RuleBase" id="RU000434"/>
    </source>
</evidence>
<dbReference type="Gene3D" id="3.90.1800.10">
    <property type="entry name" value="RNA polymerase alpha subunit dimerisation domain"/>
    <property type="match status" value="1"/>
</dbReference>
<comment type="subcellular location">
    <subcellularLocation>
        <location evidence="2">Plastid</location>
    </subcellularLocation>
</comment>
<keyword evidence="6 11" id="KW-0548">Nucleotidyltransferase</keyword>
<dbReference type="GeneID" id="38279088"/>
<evidence type="ECO:0000256" key="6">
    <source>
        <dbReference type="ARBA" id="ARBA00022695"/>
    </source>
</evidence>
<dbReference type="GO" id="GO:0032549">
    <property type="term" value="F:ribonucleoside binding"/>
    <property type="evidence" value="ECO:0007669"/>
    <property type="project" value="InterPro"/>
</dbReference>
<evidence type="ECO:0000256" key="7">
    <source>
        <dbReference type="ARBA" id="ARBA00023163"/>
    </source>
</evidence>
<dbReference type="InterPro" id="IPR007642">
    <property type="entry name" value="RNA_pol_Rpb2_2"/>
</dbReference>
<dbReference type="InterPro" id="IPR037033">
    <property type="entry name" value="DNA-dir_RNAP_su2_hyb_sf"/>
</dbReference>
<evidence type="ECO:0000259" key="16">
    <source>
        <dbReference type="Pfam" id="PF04565"/>
    </source>
</evidence>
<dbReference type="InterPro" id="IPR037034">
    <property type="entry name" value="RNA_pol_Rpb2_2_sf"/>
</dbReference>
<protein>
    <recommendedName>
        <fullName evidence="11">DNA-directed RNA polymerase subunit beta</fullName>
        <ecNumber evidence="11">2.7.7.6</ecNumber>
    </recommendedName>
</protein>
<evidence type="ECO:0000259" key="14">
    <source>
        <dbReference type="Pfam" id="PF04560"/>
    </source>
</evidence>
<evidence type="ECO:0000256" key="9">
    <source>
        <dbReference type="ARBA" id="ARBA00048552"/>
    </source>
</evidence>
<sequence>MNSCFVLYKFLFFLSDFLQVQTKSFYRFLNFQFSDNLTKANIPSQFVLNFRLLGDQYKFIKPYLNIEQSILKSKTYCCNFYVPVEFDFLDQSIIKWVFLGTLPLLTCRGHFIINGTPRTVLNQIVRSAGIYFHQHHGVSKANPWEGKETPFYYSEIIFQRGPWIRLEIDYQKKIWVCFNGFNEMPRMDLDTFINNFQNQVHLELGIIGRRRFNKKVNICSTNFSSPMLTPLDLVAVSHVLYKLPLGVQDDIDDLENRRLNTIGDLLQTQLTRGLIRLKNFFNKKKKKFDQIINLKTSQKYDIFQNLVKASDLNCSPINSCLKEFFHSHQLSQYLDQTNPLGQITHQRRLSCLGSGGISKETAGMKIRGIHRTHYGRICPIETPEGQTAGLVNSLTTGVQVDSEGFLKTPFVDIYRQHVQNHKKIFFYDVQTQIAQNVFFSSNLKKSKNLFVAVIKSQTQKKCSVYNIDLLGFNPQQFISIGTTCIPFVEHDDANRALMGSNMQRQALPLLRLEQPIVNTLNSFRVISDLKDIALTAKSGIITYVTCNTSLISYQKNYGNTPLPKSNIFWLEKIFFKLISKINHTKVIPPKLYNIKSMGFDKSNQKTYFFHRNLTTNLQWIQKGDILADCSASDKGELALGQNLLAAYMPWEGLNFEDAVLINNKILRKYTSLQIEKYDYDIEQKPFDSIIKIGSWVKEGDILVASQIKPINLDSNSKTNTKKTKKTRKTKTKTKEIRHKRLLYDIVGKDKDKQIQDQSFRVPNGVSGRVIKISICYQKVVKNFKIDTKKRKKDIKSKSLWLNLLQKLYNKRWPESNKKIVKKIKKHQNRAQIQILKIVLYIAKKNILQVGDKISGRHGNKGIISKILGSYDMPFLPNGECIDILLNPLGVPSRMNAGQIFECILGLSGKILQTHFQIACFDEMEGYETSRSLIYSKLLQAAQKTKQKWLFSKKTPAKVHLFDGRNGQLFDQSVLVGWAYIMKLIHIVDEKIHARSIGAYSLITQQPLRGRAKHGGQRVGEMEVWALQGFGCAYILQELLTVKSDDLLGRNRLMVTILKNTPLNFGTPESLRVVLRELQSLCIDISLVFR</sequence>
<evidence type="ECO:0000256" key="2">
    <source>
        <dbReference type="ARBA" id="ARBA00004474"/>
    </source>
</evidence>
<dbReference type="SUPFAM" id="SSF64484">
    <property type="entry name" value="beta and beta-prime subunits of DNA dependent RNA-polymerase"/>
    <property type="match status" value="1"/>
</dbReference>